<dbReference type="InterPro" id="IPR008183">
    <property type="entry name" value="Aldose_1/G6P_1-epimerase"/>
</dbReference>
<reference evidence="10" key="1">
    <citation type="submission" date="2021-07" db="EMBL/GenBank/DDBJ databases">
        <title>Complete genome sequencing of a Clostridium isolate.</title>
        <authorList>
            <person name="Ueki A."/>
            <person name="Tonouchi A."/>
        </authorList>
    </citation>
    <scope>NUCLEOTIDE SEQUENCE [LARGE SCALE GENOMIC DNA]</scope>
    <source>
        <strain evidence="10">C5S11</strain>
    </source>
</reference>
<dbReference type="PANTHER" id="PTHR10091:SF0">
    <property type="entry name" value="GALACTOSE MUTAROTASE"/>
    <property type="match status" value="1"/>
</dbReference>
<evidence type="ECO:0000313" key="9">
    <source>
        <dbReference type="EMBL" id="BCZ44443.1"/>
    </source>
</evidence>
<dbReference type="Gene3D" id="2.70.98.10">
    <property type="match status" value="1"/>
</dbReference>
<comment type="catalytic activity">
    <reaction evidence="1 8">
        <text>alpha-D-glucose = beta-D-glucose</text>
        <dbReference type="Rhea" id="RHEA:10264"/>
        <dbReference type="ChEBI" id="CHEBI:15903"/>
        <dbReference type="ChEBI" id="CHEBI:17925"/>
        <dbReference type="EC" id="5.1.3.3"/>
    </reaction>
</comment>
<evidence type="ECO:0000256" key="4">
    <source>
        <dbReference type="ARBA" id="ARBA00013185"/>
    </source>
</evidence>
<keyword evidence="6 8" id="KW-0413">Isomerase</keyword>
<evidence type="ECO:0000256" key="6">
    <source>
        <dbReference type="ARBA" id="ARBA00023235"/>
    </source>
</evidence>
<evidence type="ECO:0000256" key="3">
    <source>
        <dbReference type="ARBA" id="ARBA00006206"/>
    </source>
</evidence>
<dbReference type="EMBL" id="AP024849">
    <property type="protein sequence ID" value="BCZ44443.1"/>
    <property type="molecule type" value="Genomic_DNA"/>
</dbReference>
<evidence type="ECO:0000313" key="10">
    <source>
        <dbReference type="Proteomes" id="UP000824633"/>
    </source>
</evidence>
<keyword evidence="7 8" id="KW-0119">Carbohydrate metabolism</keyword>
<comment type="pathway">
    <text evidence="2 8">Carbohydrate metabolism; hexose metabolism.</text>
</comment>
<name>A0ABM7T0M2_9CLOT</name>
<gene>
    <name evidence="9" type="primary">galM</name>
    <name evidence="9" type="ORF">psyc5s11_05100</name>
</gene>
<dbReference type="InterPro" id="IPR018052">
    <property type="entry name" value="Ald1_epimerase_CS"/>
</dbReference>
<dbReference type="InterPro" id="IPR047215">
    <property type="entry name" value="Galactose_mutarotase-like"/>
</dbReference>
<proteinExistence type="inferred from homology"/>
<dbReference type="InterPro" id="IPR015443">
    <property type="entry name" value="Aldose_1-epimerase"/>
</dbReference>
<keyword evidence="10" id="KW-1185">Reference proteome</keyword>
<evidence type="ECO:0000256" key="7">
    <source>
        <dbReference type="ARBA" id="ARBA00023277"/>
    </source>
</evidence>
<dbReference type="NCBIfam" id="NF008277">
    <property type="entry name" value="PRK11055.1"/>
    <property type="match status" value="1"/>
</dbReference>
<evidence type="ECO:0000256" key="8">
    <source>
        <dbReference type="PIRNR" id="PIRNR005096"/>
    </source>
</evidence>
<dbReference type="Proteomes" id="UP000824633">
    <property type="component" value="Chromosome"/>
</dbReference>
<protein>
    <recommendedName>
        <fullName evidence="5 8">Aldose 1-epimerase</fullName>
        <ecNumber evidence="4 8">5.1.3.3</ecNumber>
    </recommendedName>
</protein>
<evidence type="ECO:0000256" key="5">
    <source>
        <dbReference type="ARBA" id="ARBA00014165"/>
    </source>
</evidence>
<dbReference type="PANTHER" id="PTHR10091">
    <property type="entry name" value="ALDOSE-1-EPIMERASE"/>
    <property type="match status" value="1"/>
</dbReference>
<dbReference type="RefSeq" id="WP_224036119.1">
    <property type="nucleotide sequence ID" value="NZ_AP024849.1"/>
</dbReference>
<dbReference type="SUPFAM" id="SSF74650">
    <property type="entry name" value="Galactose mutarotase-like"/>
    <property type="match status" value="1"/>
</dbReference>
<comment type="similarity">
    <text evidence="3 8">Belongs to the aldose epimerase family.</text>
</comment>
<dbReference type="EC" id="5.1.3.3" evidence="4 8"/>
<dbReference type="CDD" id="cd09019">
    <property type="entry name" value="galactose_mutarotase_like"/>
    <property type="match status" value="1"/>
</dbReference>
<dbReference type="PIRSF" id="PIRSF005096">
    <property type="entry name" value="GALM"/>
    <property type="match status" value="1"/>
</dbReference>
<organism evidence="9 10">
    <name type="scientific">Clostridium gelidum</name>
    <dbReference type="NCBI Taxonomy" id="704125"/>
    <lineage>
        <taxon>Bacteria</taxon>
        <taxon>Bacillati</taxon>
        <taxon>Bacillota</taxon>
        <taxon>Clostridia</taxon>
        <taxon>Eubacteriales</taxon>
        <taxon>Clostridiaceae</taxon>
        <taxon>Clostridium</taxon>
    </lineage>
</organism>
<dbReference type="PROSITE" id="PS00545">
    <property type="entry name" value="ALDOSE_1_EPIMERASE"/>
    <property type="match status" value="1"/>
</dbReference>
<dbReference type="Pfam" id="PF01263">
    <property type="entry name" value="Aldose_epim"/>
    <property type="match status" value="1"/>
</dbReference>
<sequence>MSIKKEIFGITKEGKEAYIFTLVNSKGMKAKVTNYGAILVSLFVVNKSRKVKDIALGYDKLEDYFTNNLMLGATVGRNVNRIEGAKFKIDDTVYHLVKNNNGNNIHSDKDCGFHKVLWNFKVINDSAVEFYYKSFDGEQGFPGNLDVSVTYSLSEGNGLIISYRGLSDKKTLINLTNHTYFNLNGHDSGDILDTKVTINADYYTPIKDGIIPTGEIVSVKGTPMDFIIPKTIGKEIENDCEQLKLAQGYDHNFALNNQDIGIRKIAEASSESEGITMEVYSDQPGLQFYAGNTMKETVGKGGVVYKKRGGFCIEPHFYPNSINIESFKSPIFDKGEEYKTTTIYQFV</sequence>
<evidence type="ECO:0000256" key="1">
    <source>
        <dbReference type="ARBA" id="ARBA00001614"/>
    </source>
</evidence>
<evidence type="ECO:0000256" key="2">
    <source>
        <dbReference type="ARBA" id="ARBA00005028"/>
    </source>
</evidence>
<accession>A0ABM7T0M2</accession>
<dbReference type="InterPro" id="IPR011013">
    <property type="entry name" value="Gal_mutarotase_sf_dom"/>
</dbReference>
<dbReference type="InterPro" id="IPR014718">
    <property type="entry name" value="GH-type_carb-bd"/>
</dbReference>